<feature type="region of interest" description="Disordered" evidence="1">
    <location>
        <begin position="47"/>
        <end position="72"/>
    </location>
</feature>
<dbReference type="EMBL" id="BGZK01000366">
    <property type="protein sequence ID" value="GBP39459.1"/>
    <property type="molecule type" value="Genomic_DNA"/>
</dbReference>
<keyword evidence="3" id="KW-1185">Reference proteome</keyword>
<feature type="compositionally biased region" description="Polar residues" evidence="1">
    <location>
        <begin position="63"/>
        <end position="72"/>
    </location>
</feature>
<protein>
    <submittedName>
        <fullName evidence="2">Uncharacterized protein</fullName>
    </submittedName>
</protein>
<organism evidence="2 3">
    <name type="scientific">Eumeta variegata</name>
    <name type="common">Bagworm moth</name>
    <name type="synonym">Eumeta japonica</name>
    <dbReference type="NCBI Taxonomy" id="151549"/>
    <lineage>
        <taxon>Eukaryota</taxon>
        <taxon>Metazoa</taxon>
        <taxon>Ecdysozoa</taxon>
        <taxon>Arthropoda</taxon>
        <taxon>Hexapoda</taxon>
        <taxon>Insecta</taxon>
        <taxon>Pterygota</taxon>
        <taxon>Neoptera</taxon>
        <taxon>Endopterygota</taxon>
        <taxon>Lepidoptera</taxon>
        <taxon>Glossata</taxon>
        <taxon>Ditrysia</taxon>
        <taxon>Tineoidea</taxon>
        <taxon>Psychidae</taxon>
        <taxon>Oiketicinae</taxon>
        <taxon>Eumeta</taxon>
    </lineage>
</organism>
<sequence>MDLKPSTMGQCMSRTDGLGYSSRCSRVPWLGGELKKNAKQEPSIAKDYFPVTSSEPPPRGARSATQSCVAEY</sequence>
<dbReference type="Proteomes" id="UP000299102">
    <property type="component" value="Unassembled WGS sequence"/>
</dbReference>
<evidence type="ECO:0000313" key="2">
    <source>
        <dbReference type="EMBL" id="GBP39459.1"/>
    </source>
</evidence>
<evidence type="ECO:0000256" key="1">
    <source>
        <dbReference type="SAM" id="MobiDB-lite"/>
    </source>
</evidence>
<gene>
    <name evidence="2" type="ORF">EVAR_23810_1</name>
</gene>
<name>A0A4C1VMT0_EUMVA</name>
<evidence type="ECO:0000313" key="3">
    <source>
        <dbReference type="Proteomes" id="UP000299102"/>
    </source>
</evidence>
<comment type="caution">
    <text evidence="2">The sequence shown here is derived from an EMBL/GenBank/DDBJ whole genome shotgun (WGS) entry which is preliminary data.</text>
</comment>
<dbReference type="AlphaFoldDB" id="A0A4C1VMT0"/>
<accession>A0A4C1VMT0</accession>
<proteinExistence type="predicted"/>
<reference evidence="2 3" key="1">
    <citation type="journal article" date="2019" name="Commun. Biol.">
        <title>The bagworm genome reveals a unique fibroin gene that provides high tensile strength.</title>
        <authorList>
            <person name="Kono N."/>
            <person name="Nakamura H."/>
            <person name="Ohtoshi R."/>
            <person name="Tomita M."/>
            <person name="Numata K."/>
            <person name="Arakawa K."/>
        </authorList>
    </citation>
    <scope>NUCLEOTIDE SEQUENCE [LARGE SCALE GENOMIC DNA]</scope>
</reference>